<dbReference type="CDD" id="cd20405">
    <property type="entry name" value="Tudor_Agenet_AtDUF_rpt1_3"/>
    <property type="match status" value="1"/>
</dbReference>
<dbReference type="Pfam" id="PF05641">
    <property type="entry name" value="Agenet"/>
    <property type="match status" value="1"/>
</dbReference>
<feature type="compositionally biased region" description="Basic and acidic residues" evidence="4">
    <location>
        <begin position="1"/>
        <end position="10"/>
    </location>
</feature>
<sequence>MAGFEGHSESQQHNQLFSAGSEVEVRSDEEGFKGAWFRATIVQSPASSASKKRKRALVEYKTLVTEDGSQPLKEQVDSAYIRPLPPQVGDQNLEEGHIVDADYRDGWWTGVVHKVIKHNSKFSIFFENPRMFLNSIEIVCDCIKIGLLAFGFGPTNRRYWVLQILNQRKSEQCRCCLSKMIPTILRWLLNRKIQKTKQEKDGELDNQWMHSVKRKGRRTKSQVGSAQEAYICALPSQERQKEKVAGKEGYAGVGSAGNVVQMEGISREAEVPLTIGSKAKGKEDSPAEYPCQIPNDDLLKLMRDQKKITNDQAQEKGMVMSAELGSDSILDNLLRSLVLFPDMEIKQQPTEGTSHKRKRGRPRKLVIVSPQASQGVRELNGSGNVADKIAVKDQRLDEVALHGPGGRDATDSQDASRRNTADVPGTKGIPNDASRTRVKASDNTVDDDQPLSTWFGGMQCPANVDDLNKSVEQVKLARESTPVDSVSDTVPDEDQIMPFVKSSPIWKAIESFDVFRIMPQNPHFRPLVKCKEEYREGFAIGNMVTFSSLVEKISSLHFDDPRQVFDSILESLLDLEKYGFNVTILRGRVNELLSIKQRQAQFEGESKDAENKIVENTHEKSKLEDEADCIEKTLIELKEKHSLIKAEIGAKERDIASLQLSVDAINERIKNARSDFEKAALVPLT</sequence>
<reference evidence="6 7" key="1">
    <citation type="journal article" date="2023" name="G3 (Bethesda)">
        <title>A chromosome-length genome assembly and annotation of blackberry (Rubus argutus, cv. 'Hillquist').</title>
        <authorList>
            <person name="Bruna T."/>
            <person name="Aryal R."/>
            <person name="Dudchenko O."/>
            <person name="Sargent D.J."/>
            <person name="Mead D."/>
            <person name="Buti M."/>
            <person name="Cavallini A."/>
            <person name="Hytonen T."/>
            <person name="Andres J."/>
            <person name="Pham M."/>
            <person name="Weisz D."/>
            <person name="Mascagni F."/>
            <person name="Usai G."/>
            <person name="Natali L."/>
            <person name="Bassil N."/>
            <person name="Fernandez G.E."/>
            <person name="Lomsadze A."/>
            <person name="Armour M."/>
            <person name="Olukolu B."/>
            <person name="Poorten T."/>
            <person name="Britton C."/>
            <person name="Davik J."/>
            <person name="Ashrafi H."/>
            <person name="Aiden E.L."/>
            <person name="Borodovsky M."/>
            <person name="Worthington M."/>
        </authorList>
    </citation>
    <scope>NUCLEOTIDE SEQUENCE [LARGE SCALE GENOMIC DNA]</scope>
    <source>
        <strain evidence="6">PI 553951</strain>
    </source>
</reference>
<evidence type="ECO:0000256" key="4">
    <source>
        <dbReference type="SAM" id="MobiDB-lite"/>
    </source>
</evidence>
<dbReference type="InterPro" id="IPR007930">
    <property type="entry name" value="DUF724"/>
</dbReference>
<feature type="domain" description="Agenet" evidence="5">
    <location>
        <begin position="15"/>
        <end position="89"/>
    </location>
</feature>
<dbReference type="Gene3D" id="2.30.30.140">
    <property type="match status" value="1"/>
</dbReference>
<organism evidence="6 7">
    <name type="scientific">Rubus argutus</name>
    <name type="common">Southern blackberry</name>
    <dbReference type="NCBI Taxonomy" id="59490"/>
    <lineage>
        <taxon>Eukaryota</taxon>
        <taxon>Viridiplantae</taxon>
        <taxon>Streptophyta</taxon>
        <taxon>Embryophyta</taxon>
        <taxon>Tracheophyta</taxon>
        <taxon>Spermatophyta</taxon>
        <taxon>Magnoliopsida</taxon>
        <taxon>eudicotyledons</taxon>
        <taxon>Gunneridae</taxon>
        <taxon>Pentapetalae</taxon>
        <taxon>rosids</taxon>
        <taxon>fabids</taxon>
        <taxon>Rosales</taxon>
        <taxon>Rosaceae</taxon>
        <taxon>Rosoideae</taxon>
        <taxon>Rosoideae incertae sedis</taxon>
        <taxon>Rubus</taxon>
    </lineage>
</organism>
<keyword evidence="3" id="KW-0175">Coiled coil</keyword>
<keyword evidence="2" id="KW-0341">Growth regulation</keyword>
<dbReference type="Pfam" id="PF05266">
    <property type="entry name" value="DUF724"/>
    <property type="match status" value="1"/>
</dbReference>
<keyword evidence="7" id="KW-1185">Reference proteome</keyword>
<comment type="caution">
    <text evidence="6">The sequence shown here is derived from an EMBL/GenBank/DDBJ whole genome shotgun (WGS) entry which is preliminary data.</text>
</comment>
<feature type="coiled-coil region" evidence="3">
    <location>
        <begin position="606"/>
        <end position="675"/>
    </location>
</feature>
<evidence type="ECO:0000256" key="1">
    <source>
        <dbReference type="ARBA" id="ARBA00022448"/>
    </source>
</evidence>
<evidence type="ECO:0000256" key="3">
    <source>
        <dbReference type="SAM" id="Coils"/>
    </source>
</evidence>
<name>A0AAW1YPM0_RUBAR</name>
<gene>
    <name evidence="6" type="ORF">M0R45_005970</name>
</gene>
<feature type="region of interest" description="Disordered" evidence="4">
    <location>
        <begin position="1"/>
        <end position="21"/>
    </location>
</feature>
<dbReference type="EMBL" id="JBEDUW010000001">
    <property type="protein sequence ID" value="KAK9950482.1"/>
    <property type="molecule type" value="Genomic_DNA"/>
</dbReference>
<dbReference type="PANTHER" id="PTHR31917">
    <property type="entry name" value="AGENET DOMAIN-CONTAINING PROTEIN-RELATED"/>
    <property type="match status" value="1"/>
</dbReference>
<protein>
    <recommendedName>
        <fullName evidence="5">Agenet domain-containing protein</fullName>
    </recommendedName>
</protein>
<dbReference type="AlphaFoldDB" id="A0AAW1YPM0"/>
<evidence type="ECO:0000256" key="2">
    <source>
        <dbReference type="ARBA" id="ARBA00022604"/>
    </source>
</evidence>
<accession>A0AAW1YPM0</accession>
<evidence type="ECO:0000313" key="6">
    <source>
        <dbReference type="EMBL" id="KAK9950482.1"/>
    </source>
</evidence>
<keyword evidence="1" id="KW-0813">Transport</keyword>
<dbReference type="PANTHER" id="PTHR31917:SF153">
    <property type="entry name" value="DUF724 DOMAIN-CONTAINING PROTEIN 3-RELATED"/>
    <property type="match status" value="1"/>
</dbReference>
<feature type="domain" description="Agenet" evidence="5">
    <location>
        <begin position="91"/>
        <end position="151"/>
    </location>
</feature>
<proteinExistence type="predicted"/>
<feature type="region of interest" description="Disordered" evidence="4">
    <location>
        <begin position="398"/>
        <end position="450"/>
    </location>
</feature>
<dbReference type="Proteomes" id="UP001457282">
    <property type="component" value="Unassembled WGS sequence"/>
</dbReference>
<dbReference type="InterPro" id="IPR014002">
    <property type="entry name" value="Agenet_dom_plant"/>
</dbReference>
<dbReference type="SMART" id="SM00743">
    <property type="entry name" value="Agenet"/>
    <property type="match status" value="2"/>
</dbReference>
<dbReference type="InterPro" id="IPR008395">
    <property type="entry name" value="Agenet-like_dom"/>
</dbReference>
<feature type="compositionally biased region" description="Basic and acidic residues" evidence="4">
    <location>
        <begin position="408"/>
        <end position="420"/>
    </location>
</feature>
<evidence type="ECO:0000313" key="7">
    <source>
        <dbReference type="Proteomes" id="UP001457282"/>
    </source>
</evidence>
<evidence type="ECO:0000259" key="5">
    <source>
        <dbReference type="SMART" id="SM00743"/>
    </source>
</evidence>